<organism evidence="3 4">
    <name type="scientific">Novosphingobium album</name>
    <name type="common">ex Hu et al. 2023</name>
    <dbReference type="NCBI Taxonomy" id="2930093"/>
    <lineage>
        <taxon>Bacteria</taxon>
        <taxon>Pseudomonadati</taxon>
        <taxon>Pseudomonadota</taxon>
        <taxon>Alphaproteobacteria</taxon>
        <taxon>Sphingomonadales</taxon>
        <taxon>Sphingomonadaceae</taxon>
        <taxon>Novosphingobium</taxon>
    </lineage>
</organism>
<comment type="caution">
    <text evidence="3">The sequence shown here is derived from an EMBL/GenBank/DDBJ whole genome shotgun (WGS) entry which is preliminary data.</text>
</comment>
<keyword evidence="4" id="KW-1185">Reference proteome</keyword>
<reference evidence="3" key="1">
    <citation type="submission" date="2022-03" db="EMBL/GenBank/DDBJ databases">
        <title>Identification of a novel bacterium isolated from mangrove sediments.</title>
        <authorList>
            <person name="Pan X."/>
        </authorList>
    </citation>
    <scope>NUCLEOTIDE SEQUENCE</scope>
    <source>
        <strain evidence="3">B2580</strain>
    </source>
</reference>
<proteinExistence type="predicted"/>
<accession>A0ABT0B4L9</accession>
<feature type="signal peptide" evidence="1">
    <location>
        <begin position="1"/>
        <end position="22"/>
    </location>
</feature>
<sequence>MKKLLSALLGIGLLQTSFPAHAETKTYTLPPASKWAVDWGQDSCTLIRDFGTKEHRFLLGMRSYAPGYRFEMTLAGKEATPLRGSSALTIAFGDGTPVPIRRKQIGTSDLYGPAVIFSARVADWDAGDSGAGDISYKPGPDPDMEKRINRITVESPSTKLVLQTGPMSAAMDAVRQCTDDLARQLGLDPSSLQGIARPVSPINQIAWVLDIQSLFPQELIAQRKDARVELRVVVDAKGTPARCDAFPSFGNVDVKDRACSIIMHLAKFKPALDNAGNPTAAIYSNTVLYKN</sequence>
<evidence type="ECO:0000313" key="4">
    <source>
        <dbReference type="Proteomes" id="UP001162880"/>
    </source>
</evidence>
<dbReference type="EMBL" id="JALHLE010000024">
    <property type="protein sequence ID" value="MCJ2179823.1"/>
    <property type="molecule type" value="Genomic_DNA"/>
</dbReference>
<keyword evidence="1" id="KW-0732">Signal</keyword>
<protein>
    <submittedName>
        <fullName evidence="3">Energy transducer TonB</fullName>
    </submittedName>
</protein>
<dbReference type="InterPro" id="IPR037682">
    <property type="entry name" value="TonB_C"/>
</dbReference>
<evidence type="ECO:0000313" key="3">
    <source>
        <dbReference type="EMBL" id="MCJ2179823.1"/>
    </source>
</evidence>
<dbReference type="Pfam" id="PF03544">
    <property type="entry name" value="TonB_C"/>
    <property type="match status" value="1"/>
</dbReference>
<evidence type="ECO:0000259" key="2">
    <source>
        <dbReference type="Pfam" id="PF03544"/>
    </source>
</evidence>
<dbReference type="Proteomes" id="UP001162880">
    <property type="component" value="Unassembled WGS sequence"/>
</dbReference>
<dbReference type="RefSeq" id="WP_243994941.1">
    <property type="nucleotide sequence ID" value="NZ_JALHLE010000024.1"/>
</dbReference>
<dbReference type="Gene3D" id="3.30.1150.10">
    <property type="match status" value="1"/>
</dbReference>
<gene>
    <name evidence="3" type="ORF">MTR64_14735</name>
</gene>
<evidence type="ECO:0000256" key="1">
    <source>
        <dbReference type="SAM" id="SignalP"/>
    </source>
</evidence>
<feature type="domain" description="TonB C-terminal" evidence="2">
    <location>
        <begin position="214"/>
        <end position="290"/>
    </location>
</feature>
<feature type="chain" id="PRO_5045524843" evidence="1">
    <location>
        <begin position="23"/>
        <end position="291"/>
    </location>
</feature>
<name>A0ABT0B4L9_9SPHN</name>